<dbReference type="EMBL" id="JACJKX010000002">
    <property type="protein sequence ID" value="MBM6928053.1"/>
    <property type="molecule type" value="Genomic_DNA"/>
</dbReference>
<accession>A0ABS2GT75</accession>
<dbReference type="Gene3D" id="3.30.1360.40">
    <property type="match status" value="1"/>
</dbReference>
<comment type="subcellular location">
    <subcellularLocation>
        <location evidence="8">Cytoplasm</location>
    </subcellularLocation>
</comment>
<feature type="region of interest" description="Disordered" evidence="10">
    <location>
        <begin position="847"/>
        <end position="880"/>
    </location>
</feature>
<dbReference type="InterPro" id="IPR013760">
    <property type="entry name" value="Topo_IIA-like_dom_sf"/>
</dbReference>
<dbReference type="PANTHER" id="PTHR43493:SF5">
    <property type="entry name" value="DNA GYRASE SUBUNIT A, CHLOROPLASTIC_MITOCHONDRIAL"/>
    <property type="match status" value="1"/>
</dbReference>
<dbReference type="Pfam" id="PF03989">
    <property type="entry name" value="DNA_gyraseA_C"/>
    <property type="match status" value="6"/>
</dbReference>
<dbReference type="NCBIfam" id="NF004044">
    <property type="entry name" value="PRK05561.1"/>
    <property type="match status" value="1"/>
</dbReference>
<comment type="similarity">
    <text evidence="2 8">Belongs to the type II topoisomerase GyrA/ParC subunit family.</text>
</comment>
<evidence type="ECO:0000313" key="13">
    <source>
        <dbReference type="Proteomes" id="UP000777002"/>
    </source>
</evidence>
<keyword evidence="13" id="KW-1185">Reference proteome</keyword>
<dbReference type="InterPro" id="IPR006691">
    <property type="entry name" value="GyrA/parC_rep"/>
</dbReference>
<dbReference type="SUPFAM" id="SSF101904">
    <property type="entry name" value="GyrA/ParC C-terminal domain-like"/>
    <property type="match status" value="1"/>
</dbReference>
<evidence type="ECO:0000256" key="6">
    <source>
        <dbReference type="ARBA" id="ARBA00023125"/>
    </source>
</evidence>
<dbReference type="HAMAP" id="MF_01897">
    <property type="entry name" value="GyrA"/>
    <property type="match status" value="1"/>
</dbReference>
<dbReference type="NCBIfam" id="NF004043">
    <property type="entry name" value="PRK05560.1"/>
    <property type="match status" value="1"/>
</dbReference>
<dbReference type="InterPro" id="IPR035516">
    <property type="entry name" value="Gyrase/topoIV_suA_C"/>
</dbReference>
<dbReference type="Gene3D" id="1.10.268.10">
    <property type="entry name" value="Topoisomerase, domain 3"/>
    <property type="match status" value="1"/>
</dbReference>
<comment type="subunit">
    <text evidence="8">Heterotetramer, composed of two GyrA and two GyrB chains. In the heterotetramer, GyrA contains the active site tyrosine that forms a transient covalent intermediate with DNA, while GyrB binds cofactors and catalyzes ATP hydrolysis.</text>
</comment>
<keyword evidence="3 8" id="KW-0547">Nucleotide-binding</keyword>
<dbReference type="Gene3D" id="3.90.199.10">
    <property type="entry name" value="Topoisomerase II, domain 5"/>
    <property type="match status" value="1"/>
</dbReference>
<sequence>MLNIAQELLPVSLETEMKRAYLDYAMSVIVGRALPDARDGLKPVHRRVLYAMEQMGNTYSRPTKKSARVVGDVIGKYHPHGDTAAYDTIVRMAQPFSLRYPLVYGQGNFGSLDGDSAAAMRYTEVKLQKLAGEMLADIRKDTVDFIPNYDNTEKEPTVLPTRLPHLLINGSAGIAVGMATNIPPHNLRESIDACVHLLNHPDATVDDLIKFVPAPDFPTGGTIFGLKGVIEGYRTGRGRVLMRAKTHYEEFDHGRRTRIVVDEIPYQVNKRVLVESIAHLINEKKIEGISDLRDETDKDGVRVVIDLKAGVVADVVLNNLYKLTQLQDSFGINMVALVDGQPQLLNLKQIIEVFLMHRREVVTRRCLFDLKENRARGHILEGLAVALANIDDFLAIIRSAPTPDVAKTGLMSRGWNSALVGELLNRAGEHRSDFRPEGLDEAFGLRADGLYYLTETQADNILQMRLQRLTGLEQDKIIQEYKSVVEVIADLLDILAKPDRVRQIIEDDLIEIKNEYGDDRRSEIDPTGDPNFDPRDLIPRREMVVTMTRDGYIKSQQLSDYQAQRRGGQGKKAATMKEGDMIDQLFIANSHDRILCFSDFGRVYCLDVYALPEGSRTSKGRPIINSVPLAEGERITVVLPIKDFDDQHFVFMATANGVVKKTPLKDFANVRRSGLNAAMLDEGDHLIGVAITDGEHDVMLFSDAGKAVRFSETDVRVLSRKARGVRGMALDEGQKVIAMLVADSEEQTVLTATENGFGKRTPVIEYTRHGRGTKGMIAIQTSERNGKVVAATLVDEADEVMLLTQKGKIVRTPVADISVLKRATQGVTLIGLKDDSLVAVQRIAEKDVEEDKAEEEKEASEALQASTVQTEVPEVQPQDN</sequence>
<name>A0ABS2GT75_9BURK</name>
<reference evidence="12 13" key="1">
    <citation type="journal article" date="2021" name="Sci. Rep.">
        <title>The distribution of antibiotic resistance genes in chicken gut microbiota commensals.</title>
        <authorList>
            <person name="Juricova H."/>
            <person name="Matiasovicova J."/>
            <person name="Kubasova T."/>
            <person name="Cejkova D."/>
            <person name="Rychlik I."/>
        </authorList>
    </citation>
    <scope>NUCLEOTIDE SEQUENCE [LARGE SCALE GENOMIC DNA]</scope>
    <source>
        <strain evidence="12 13">An562</strain>
    </source>
</reference>
<evidence type="ECO:0000256" key="8">
    <source>
        <dbReference type="HAMAP-Rule" id="MF_01897"/>
    </source>
</evidence>
<comment type="caution">
    <text evidence="12">The sequence shown here is derived from an EMBL/GenBank/DDBJ whole genome shotgun (WGS) entry which is preliminary data.</text>
</comment>
<keyword evidence="8" id="KW-0963">Cytoplasm</keyword>
<evidence type="ECO:0000256" key="3">
    <source>
        <dbReference type="ARBA" id="ARBA00022741"/>
    </source>
</evidence>
<comment type="function">
    <text evidence="8">A type II topoisomerase that negatively supercoils closed circular double-stranded (ds) DNA in an ATP-dependent manner to modulate DNA topology and maintain chromosomes in an underwound state. Negative supercoiling favors strand separation, and DNA replication, transcription, recombination and repair, all of which involve strand separation. Also able to catalyze the interconversion of other topological isomers of dsDNA rings, including catenanes and knotted rings. Type II topoisomerases break and join 2 DNA strands simultaneously in an ATP-dependent manner.</text>
</comment>
<dbReference type="PANTHER" id="PTHR43493">
    <property type="entry name" value="DNA GYRASE/TOPOISOMERASE SUBUNIT A"/>
    <property type="match status" value="1"/>
</dbReference>
<dbReference type="InterPro" id="IPR013757">
    <property type="entry name" value="Topo_IIA_A_a_sf"/>
</dbReference>
<dbReference type="RefSeq" id="WP_205049694.1">
    <property type="nucleotide sequence ID" value="NZ_JACJKX010000002.1"/>
</dbReference>
<evidence type="ECO:0000256" key="7">
    <source>
        <dbReference type="ARBA" id="ARBA00023235"/>
    </source>
</evidence>
<dbReference type="InterPro" id="IPR050220">
    <property type="entry name" value="Type_II_DNA_Topoisomerases"/>
</dbReference>
<dbReference type="InterPro" id="IPR013758">
    <property type="entry name" value="Topo_IIA_A/C_ab"/>
</dbReference>
<evidence type="ECO:0000259" key="11">
    <source>
        <dbReference type="PROSITE" id="PS52040"/>
    </source>
</evidence>
<evidence type="ECO:0000256" key="9">
    <source>
        <dbReference type="PROSITE-ProRule" id="PRU01384"/>
    </source>
</evidence>
<gene>
    <name evidence="8 12" type="primary">gyrA</name>
    <name evidence="12" type="ORF">H5985_02040</name>
</gene>
<evidence type="ECO:0000313" key="12">
    <source>
        <dbReference type="EMBL" id="MBM6928053.1"/>
    </source>
</evidence>
<keyword evidence="4 8" id="KW-0067">ATP-binding</keyword>
<dbReference type="PROSITE" id="PS52040">
    <property type="entry name" value="TOPO_IIA"/>
    <property type="match status" value="1"/>
</dbReference>
<proteinExistence type="inferred from homology"/>
<feature type="short sequence motif" description="GyrA-box" evidence="8">
    <location>
        <begin position="564"/>
        <end position="570"/>
    </location>
</feature>
<protein>
    <recommendedName>
        <fullName evidence="8">DNA gyrase subunit A</fullName>
        <ecNumber evidence="8">5.6.2.2</ecNumber>
    </recommendedName>
</protein>
<feature type="active site" description="O-(5'-phospho-DNA)-tyrosine intermediate" evidence="8 9">
    <location>
        <position position="122"/>
    </location>
</feature>
<evidence type="ECO:0000256" key="10">
    <source>
        <dbReference type="SAM" id="MobiDB-lite"/>
    </source>
</evidence>
<dbReference type="Gene3D" id="2.120.10.90">
    <property type="entry name" value="DNA gyrase/topoisomerase IV, subunit A, C-terminal"/>
    <property type="match status" value="1"/>
</dbReference>
<dbReference type="Proteomes" id="UP000777002">
    <property type="component" value="Unassembled WGS sequence"/>
</dbReference>
<dbReference type="NCBIfam" id="TIGR01063">
    <property type="entry name" value="gyrA"/>
    <property type="match status" value="1"/>
</dbReference>
<evidence type="ECO:0000256" key="1">
    <source>
        <dbReference type="ARBA" id="ARBA00000185"/>
    </source>
</evidence>
<dbReference type="SUPFAM" id="SSF56719">
    <property type="entry name" value="Type II DNA topoisomerase"/>
    <property type="match status" value="1"/>
</dbReference>
<comment type="catalytic activity">
    <reaction evidence="1 8 9">
        <text>ATP-dependent breakage, passage and rejoining of double-stranded DNA.</text>
        <dbReference type="EC" id="5.6.2.2"/>
    </reaction>
</comment>
<organism evidence="12 13">
    <name type="scientific">Parasutterella secunda</name>
    <dbReference type="NCBI Taxonomy" id="626947"/>
    <lineage>
        <taxon>Bacteria</taxon>
        <taxon>Pseudomonadati</taxon>
        <taxon>Pseudomonadota</taxon>
        <taxon>Betaproteobacteria</taxon>
        <taxon>Burkholderiales</taxon>
        <taxon>Sutterellaceae</taxon>
        <taxon>Parasutterella</taxon>
    </lineage>
</organism>
<dbReference type="SMART" id="SM00434">
    <property type="entry name" value="TOP4c"/>
    <property type="match status" value="1"/>
</dbReference>
<evidence type="ECO:0000256" key="2">
    <source>
        <dbReference type="ARBA" id="ARBA00008263"/>
    </source>
</evidence>
<keyword evidence="5 8" id="KW-0799">Topoisomerase</keyword>
<dbReference type="EC" id="5.6.2.2" evidence="8"/>
<evidence type="ECO:0000256" key="4">
    <source>
        <dbReference type="ARBA" id="ARBA00022840"/>
    </source>
</evidence>
<keyword evidence="6 8" id="KW-0238">DNA-binding</keyword>
<evidence type="ECO:0000256" key="5">
    <source>
        <dbReference type="ARBA" id="ARBA00023029"/>
    </source>
</evidence>
<feature type="domain" description="Topo IIA-type catalytic" evidence="11">
    <location>
        <begin position="34"/>
        <end position="537"/>
    </location>
</feature>
<feature type="compositionally biased region" description="Acidic residues" evidence="10">
    <location>
        <begin position="847"/>
        <end position="858"/>
    </location>
</feature>
<dbReference type="Pfam" id="PF00521">
    <property type="entry name" value="DNA_topoisoIV"/>
    <property type="match status" value="1"/>
</dbReference>
<keyword evidence="7 8" id="KW-0413">Isomerase</keyword>
<dbReference type="InterPro" id="IPR002205">
    <property type="entry name" value="Topo_IIA_dom_A"/>
</dbReference>
<dbReference type="CDD" id="cd00187">
    <property type="entry name" value="TOP4c"/>
    <property type="match status" value="1"/>
</dbReference>
<dbReference type="InterPro" id="IPR005743">
    <property type="entry name" value="GyrA"/>
</dbReference>
<comment type="miscellaneous">
    <text evidence="8">Few gyrases are as efficient as E.coli at forming negative supercoils. Not all organisms have 2 type II topoisomerases; in organisms with a single type II topoisomerase this enzyme also has to decatenate newly replicated chromosomes.</text>
</comment>